<comment type="caution">
    <text evidence="2">The sequence shown here is derived from an EMBL/GenBank/DDBJ whole genome shotgun (WGS) entry which is preliminary data.</text>
</comment>
<accession>A0A415J6K7</accession>
<protein>
    <submittedName>
        <fullName evidence="2">Uncharacterized protein</fullName>
    </submittedName>
</protein>
<name>A0A415J6K7_9BACT</name>
<dbReference type="Proteomes" id="UP000284998">
    <property type="component" value="Unassembled WGS sequence"/>
</dbReference>
<evidence type="ECO:0000313" key="3">
    <source>
        <dbReference type="Proteomes" id="UP000284916"/>
    </source>
</evidence>
<sequence length="182" mass="19928">MTQNMNLVFGVNFDLLKTNLTAIYEKTDQKSALLVMPTTVNSPNTVKLGEMVDEFKNAFGIEGAGDKIKGNLENVQNEKSPFKWDEIGFQLKAAFLYKEMPGKQTEGTEKASETQSGSGAVSDNGFTEYAFAISVDVADALPRLGMIEINSLFVAVWNTERTGVLAQMGIGNISRMLQQLDT</sequence>
<dbReference type="EMBL" id="QROI01000008">
    <property type="protein sequence ID" value="RHL15935.1"/>
    <property type="molecule type" value="Genomic_DNA"/>
</dbReference>
<reference evidence="3 4" key="1">
    <citation type="submission" date="2018-08" db="EMBL/GenBank/DDBJ databases">
        <title>A genome reference for cultivated species of the human gut microbiota.</title>
        <authorList>
            <person name="Zou Y."/>
            <person name="Xue W."/>
            <person name="Luo G."/>
        </authorList>
    </citation>
    <scope>NUCLEOTIDE SEQUENCE [LARGE SCALE GENOMIC DNA]</scope>
    <source>
        <strain evidence="2 3">AF39-11</strain>
        <strain evidence="1 4">AM17-44</strain>
    </source>
</reference>
<gene>
    <name evidence="2" type="ORF">DW035_06180</name>
    <name evidence="1" type="ORF">DW204_10995</name>
</gene>
<organism evidence="2 3">
    <name type="scientific">Phocaeicola plebeius</name>
    <dbReference type="NCBI Taxonomy" id="310297"/>
    <lineage>
        <taxon>Bacteria</taxon>
        <taxon>Pseudomonadati</taxon>
        <taxon>Bacteroidota</taxon>
        <taxon>Bacteroidia</taxon>
        <taxon>Bacteroidales</taxon>
        <taxon>Bacteroidaceae</taxon>
        <taxon>Phocaeicola</taxon>
    </lineage>
</organism>
<evidence type="ECO:0000313" key="4">
    <source>
        <dbReference type="Proteomes" id="UP000284998"/>
    </source>
</evidence>
<evidence type="ECO:0000313" key="2">
    <source>
        <dbReference type="EMBL" id="RHL15935.1"/>
    </source>
</evidence>
<proteinExistence type="predicted"/>
<dbReference type="EMBL" id="QRJS01000028">
    <property type="protein sequence ID" value="RHH42844.1"/>
    <property type="molecule type" value="Genomic_DNA"/>
</dbReference>
<evidence type="ECO:0000313" key="1">
    <source>
        <dbReference type="EMBL" id="RHH42844.1"/>
    </source>
</evidence>
<dbReference type="AlphaFoldDB" id="A0A415J6K7"/>
<dbReference type="RefSeq" id="WP_118244049.1">
    <property type="nucleotide sequence ID" value="NZ_DBFVRS010000016.1"/>
</dbReference>
<dbReference type="Proteomes" id="UP000284916">
    <property type="component" value="Unassembled WGS sequence"/>
</dbReference>